<accession>A0A1Z4BUI1</accession>
<evidence type="ECO:0000313" key="5">
    <source>
        <dbReference type="Proteomes" id="UP000237423"/>
    </source>
</evidence>
<dbReference type="RefSeq" id="WP_088617859.1">
    <property type="nucleotide sequence ID" value="NZ_CP022129.1"/>
</dbReference>
<keyword evidence="4" id="KW-1185">Reference proteome</keyword>
<dbReference type="InterPro" id="IPR011460">
    <property type="entry name" value="Lcl_C"/>
</dbReference>
<dbReference type="EMBL" id="PGFZ01000001">
    <property type="protein sequence ID" value="POZ53927.1"/>
    <property type="molecule type" value="Genomic_DNA"/>
</dbReference>
<dbReference type="OrthoDB" id="9793251at2"/>
<dbReference type="Proteomes" id="UP000197019">
    <property type="component" value="Chromosome"/>
</dbReference>
<name>A0A1Z4BUI1_9GAMM</name>
<dbReference type="Proteomes" id="UP000237423">
    <property type="component" value="Unassembled WGS sequence"/>
</dbReference>
<evidence type="ECO:0000259" key="1">
    <source>
        <dbReference type="Pfam" id="PF07603"/>
    </source>
</evidence>
<protein>
    <recommendedName>
        <fullName evidence="1">Lcl C-terminal domain-containing protein</fullName>
    </recommendedName>
</protein>
<organism evidence="2 4">
    <name type="scientific">Methylovulum psychrotolerans</name>
    <dbReference type="NCBI Taxonomy" id="1704499"/>
    <lineage>
        <taxon>Bacteria</taxon>
        <taxon>Pseudomonadati</taxon>
        <taxon>Pseudomonadota</taxon>
        <taxon>Gammaproteobacteria</taxon>
        <taxon>Methylococcales</taxon>
        <taxon>Methylococcaceae</taxon>
        <taxon>Methylovulum</taxon>
    </lineage>
</organism>
<dbReference type="PANTHER" id="PTHR35812:SF1">
    <property type="entry name" value="LIPOPROTEIN"/>
    <property type="match status" value="1"/>
</dbReference>
<dbReference type="PANTHER" id="PTHR35812">
    <property type="entry name" value="LIPOPROTEIN"/>
    <property type="match status" value="1"/>
</dbReference>
<proteinExistence type="predicted"/>
<feature type="domain" description="Lcl C-terminal" evidence="1">
    <location>
        <begin position="190"/>
        <end position="321"/>
    </location>
</feature>
<evidence type="ECO:0000313" key="3">
    <source>
        <dbReference type="EMBL" id="POZ53927.1"/>
    </source>
</evidence>
<evidence type="ECO:0000313" key="4">
    <source>
        <dbReference type="Proteomes" id="UP000197019"/>
    </source>
</evidence>
<dbReference type="KEGG" id="mpsy:CEK71_02230"/>
<evidence type="ECO:0000313" key="2">
    <source>
        <dbReference type="EMBL" id="ASF44976.1"/>
    </source>
</evidence>
<gene>
    <name evidence="3" type="ORF">AADEFJLK_00969</name>
    <name evidence="2" type="ORF">CEK71_02230</name>
</gene>
<dbReference type="AlphaFoldDB" id="A0A1Z4BUI1"/>
<dbReference type="Pfam" id="PF07603">
    <property type="entry name" value="Lcl_C"/>
    <property type="match status" value="1"/>
</dbReference>
<dbReference type="EMBL" id="CP022129">
    <property type="protein sequence ID" value="ASF44976.1"/>
    <property type="molecule type" value="Genomic_DNA"/>
</dbReference>
<reference evidence="3 5" key="2">
    <citation type="submission" date="2017-11" db="EMBL/GenBank/DDBJ databases">
        <title>Draft Genome Sequence of Methylobacter psychrotolerans Sph1T, an Obligate Methanotroph from Low-Temperature Environments.</title>
        <authorList>
            <person name="Oshkin I.Y."/>
            <person name="Miroshnikov K."/>
            <person name="Belova S.E."/>
            <person name="Korzhenkov A."/>
            <person name="Toshchakov S.V."/>
            <person name="Dedysh S.N."/>
        </authorList>
    </citation>
    <scope>NUCLEOTIDE SEQUENCE [LARGE SCALE GENOMIC DNA]</scope>
    <source>
        <strain evidence="3 5">Sph1</strain>
    </source>
</reference>
<sequence>MVESNRVMADILDYFSAEIASQTFRVKISSLTRELGLFSGFSGLEPPKINAYLLRLNADLAQTATRQEQQRLSALSSAFSQLKDSARTHAKRDLVSGALSGFYSLSSISAQGNTGSFSHKELRSLAFLGLAAAYHELDDADELVAEKLALAIYEHPPTAAQFVDRSYAKPFGHIFATAGEDSQFILNGGIAKDVHNGLMWLRFALGQEWYHEQVQGRLERFEWKEAFAAAQAFNRQGGYEGYTDWRLPLVEELKTLIDFEAGDTRKGLHFINNRVFPGHYDLMWSASAGSYNNNVAWIVDFTSGSAFYGNINYGYGVRLVRKA</sequence>
<reference evidence="2 4" key="1">
    <citation type="submission" date="2017-06" db="EMBL/GenBank/DDBJ databases">
        <title>Genome Sequencing of the methanotroph Methylovulum psychrotolerants str. HV10-M2 isolated from a high-altitude environment.</title>
        <authorList>
            <person name="Mateos-Rivera A."/>
        </authorList>
    </citation>
    <scope>NUCLEOTIDE SEQUENCE [LARGE SCALE GENOMIC DNA]</scope>
    <source>
        <strain evidence="2 4">HV10_M2</strain>
    </source>
</reference>